<reference evidence="3" key="1">
    <citation type="submission" date="2024-06" db="EMBL/GenBank/DDBJ databases">
        <title>A Novel Isolate, Dehalogenimonas sp. Strain 4OHTPN, Dechlorinates Aromatic 4 Hydroxy chlorothalonil by a Novel Reductive Dehalogenase.</title>
        <authorList>
            <person name="Liu G."/>
        </authorList>
    </citation>
    <scope>NUCLEOTIDE SEQUENCE</scope>
    <source>
        <strain evidence="3">4OHTPN</strain>
    </source>
</reference>
<feature type="domain" description="DUF7507" evidence="2">
    <location>
        <begin position="744"/>
        <end position="846"/>
    </location>
</feature>
<dbReference type="PANTHER" id="PTHR34819:SF3">
    <property type="entry name" value="CELL SURFACE PROTEIN"/>
    <property type="match status" value="1"/>
</dbReference>
<dbReference type="RefSeq" id="WP_353715259.1">
    <property type="nucleotide sequence ID" value="NZ_CP159307.1"/>
</dbReference>
<dbReference type="InterPro" id="IPR051172">
    <property type="entry name" value="Chlamydia_OmcB"/>
</dbReference>
<keyword evidence="1" id="KW-0732">Signal</keyword>
<accession>A0AAU8GDD5</accession>
<feature type="domain" description="DUF7507" evidence="2">
    <location>
        <begin position="1107"/>
        <end position="1209"/>
    </location>
</feature>
<dbReference type="NCBIfam" id="TIGR01451">
    <property type="entry name" value="B_ant_repeat"/>
    <property type="match status" value="10"/>
</dbReference>
<dbReference type="PANTHER" id="PTHR34819">
    <property type="entry name" value="LARGE CYSTEINE-RICH PERIPLASMIC PROTEIN OMCB"/>
    <property type="match status" value="1"/>
</dbReference>
<organism evidence="3">
    <name type="scientific">Dehalogenimonas sp. 4OHTPN</name>
    <dbReference type="NCBI Taxonomy" id="3166643"/>
    <lineage>
        <taxon>Bacteria</taxon>
        <taxon>Bacillati</taxon>
        <taxon>Chloroflexota</taxon>
        <taxon>Dehalococcoidia</taxon>
        <taxon>Dehalococcoidales</taxon>
        <taxon>Dehalococcoidaceae</taxon>
        <taxon>Dehalogenimonas</taxon>
    </lineage>
</organism>
<feature type="domain" description="DUF7507" evidence="2">
    <location>
        <begin position="379"/>
        <end position="490"/>
    </location>
</feature>
<gene>
    <name evidence="3" type="ORF">ABV300_04130</name>
</gene>
<dbReference type="Gene3D" id="2.60.40.10">
    <property type="entry name" value="Immunoglobulins"/>
    <property type="match status" value="1"/>
</dbReference>
<protein>
    <recommendedName>
        <fullName evidence="2">DUF7507 domain-containing protein</fullName>
    </recommendedName>
</protein>
<name>A0AAU8GDD5_9CHLR</name>
<evidence type="ECO:0000256" key="1">
    <source>
        <dbReference type="SAM" id="SignalP"/>
    </source>
</evidence>
<feature type="domain" description="DUF7507" evidence="2">
    <location>
        <begin position="623"/>
        <end position="725"/>
    </location>
</feature>
<proteinExistence type="predicted"/>
<dbReference type="InterPro" id="IPR013783">
    <property type="entry name" value="Ig-like_fold"/>
</dbReference>
<feature type="domain" description="DUF7507" evidence="2">
    <location>
        <begin position="865"/>
        <end position="967"/>
    </location>
</feature>
<dbReference type="Pfam" id="PF24346">
    <property type="entry name" value="DUF7507"/>
    <property type="match status" value="10"/>
</dbReference>
<dbReference type="SUPFAM" id="SSF117074">
    <property type="entry name" value="Hypothetical protein PA1324"/>
    <property type="match status" value="1"/>
</dbReference>
<sequence length="1987" mass="206344">MKRVLKRLFSVLGVFATLSAILIPALAAPVSAAPSGVGADFYGWNLDSPRGTYPGWAGDWTKGNLGSLYREGDWVSYVFILTNKSGAAVTPEQISGVAGSWGNIYYDFFNSGKNAVFVDLLRNFRYLEVNPIGGSGKPSNTTYNPSTDLGLGTAFTPSILNAPFPAGTSETAAAPAASHYFSLNAGAGGLPTSLPSNKAFLIFFEAHLSQTFVWGQGQENLFNQSPTNAWGGSAYAGWTATHNGSGFTSGSSPHFNFDAPGFGAITVPIPIPEQPGSSISGYKYNDLNGNGSDNSEPRLAGWEINLHIYIESIEFTRTTTTAATTGAYSFTGLPPGQYTIHEVLQNGWMQTQPVTAEVVIDITTNSQSATQVFGNFQPNPGIAIVKTVTPTSVSAPGNVTYTYVVTNTGNVPLSSVSVKDDNATPGNTADDFFATYVSGDTNGNSKLDLTESWTFTATRGITQDMIDSGAARTNIGTATGTPPVGGNVTATDDATVTIVQNPAYTIDKTVVSVTGGSGGSADSAGDIINYQVVLTNTGNVTLTSITMADTLVTLGAPTSKSANEDNDLDVGESWTWTYSYTVTQADLDNKGGGDGDIDNTATGDCAELDPISDSEDVPLVFNPAYTIDKTVVSVTGGSGGSADSAGDIINYQVVLTNTGNVTLTSITMADTLVTLGAPTSKSANEDNDLDVGESWTWTYSYTVTQADLDNKGGGDGDIDNTATGDCAELDPISDSEDVPLVFNPAYTIDKTVVSVTGGSGGSADSAGDIINYQVVLTNTGNVTLTSITMADTLVTLGAPTSKSANEDNDLDVGESWTWTYSYTVTQADLDNKGGGDGDIDNTATGDCAELDPISDSEDVPLVFNPAYTIDKTVVSVTGGSGGSADSAGDIINYQVVLTNTGNVTLTSITMADTLVTLGAPTSKSANEDNDLDVGESWTWTYSYTVTQADLDNKGGGDGDIDNTATGDCAELDPISDSEDVPLVFNPAYTIDKTVVSVTGGSGGSADSAGDIINYQVVLTNTGNVTLTSITMADTLVTLGAPTSKSANEDNDLDVGESWTWTYSYTVTQADLDNKGGGDGDIDNTATGDCAELDPISDSEDVPLVFNPAYTIDKTVVSVTGGSGGSADSAGDIINYQVVLTNTGNVTLTSITMADTLVTLGAPTSKSANEDNDLDVGESWTWTYSYTVTQADLDNKGGGDGDIDNTATGDCAELDPISDSEDVPLVFNPAYTIDKTVVSVTGGSGGSADSAGDIINYQVVLTNTGNVTLTSITMADTLVTLGAPTSKSANEDNDLDVGESWTWTYSYTVTQADLDNKGGGDGDIDNTATGDCAELDPISDSEDVPLVFNPAYTIDKTVVSVTGGSGGSADSAGDIINYQVVLTNTGNVTLTSITMADTLVTLGAPTSKSANEDNDLDVGESWTWTYSYTVTQADLDNKGGGDGDIDNTATGDCAELDPISDSEDVPLVFNPAYTIDKTVVSVTGGSGGSADSAGDIINYQVVLTNTGNVTLTSITMADTLVTLGAPTSKSANEDNDLDVGESWTWTYSYTVTQADLDNKGGGDGDIDNTATGDCAELDPISDSEDVPLAFNPAVDIEKFVSVDGGVTWLDADSALGPYVLVGDSVKFKVIVTNTGNVTLGIGVVDTDFTFAGIVTSLAPGASDESDVFTTTAVIGQQWDEAVVTGTPLVGTPVTDSDRAYYFGAYPHTTMQTIAYVWETSDFGNVTLTIRDTNDGNVPLTGSHIHLYLTPGGEYTGSPYGHTGLPAFVAFSGDTGSDGIMSPGETWQWIIQVEIAVTTTFDVQGEGYFTPLDFLVAGPSEHASLTVQVNLATRTQGFWSTHLAFTTQIFNSMDTLPLDDTNVVIDLGYKQIRTIDELMGIFWANNAKNADGSKRDKLGQARETAAQQALAAILNSVMPGGKPLPAGYSLTDIKNVLGGTNQNAIKALGSALDAFNNSGDNVALPPGTVTGKADPNGARDIADIGFADT</sequence>
<feature type="domain" description="DUF7507" evidence="2">
    <location>
        <begin position="1470"/>
        <end position="1572"/>
    </location>
</feature>
<dbReference type="EMBL" id="CP159307">
    <property type="protein sequence ID" value="XCH34074.1"/>
    <property type="molecule type" value="Genomic_DNA"/>
</dbReference>
<feature type="domain" description="DUF7507" evidence="2">
    <location>
        <begin position="1349"/>
        <end position="1451"/>
    </location>
</feature>
<evidence type="ECO:0000313" key="3">
    <source>
        <dbReference type="EMBL" id="XCH34074.1"/>
    </source>
</evidence>
<feature type="domain" description="DUF7507" evidence="2">
    <location>
        <begin position="1228"/>
        <end position="1330"/>
    </location>
</feature>
<feature type="signal peptide" evidence="1">
    <location>
        <begin position="1"/>
        <end position="27"/>
    </location>
</feature>
<evidence type="ECO:0000259" key="2">
    <source>
        <dbReference type="Pfam" id="PF24346"/>
    </source>
</evidence>
<feature type="domain" description="DUF7507" evidence="2">
    <location>
        <begin position="986"/>
        <end position="1088"/>
    </location>
</feature>
<dbReference type="InterPro" id="IPR055354">
    <property type="entry name" value="DUF7507"/>
</dbReference>
<dbReference type="InterPro" id="IPR047589">
    <property type="entry name" value="DUF11_rpt"/>
</dbReference>
<feature type="domain" description="DUF7507" evidence="2">
    <location>
        <begin position="502"/>
        <end position="604"/>
    </location>
</feature>
<feature type="chain" id="PRO_5043459567" description="DUF7507 domain-containing protein" evidence="1">
    <location>
        <begin position="28"/>
        <end position="1987"/>
    </location>
</feature>